<dbReference type="EMBL" id="JAAAWP010000004">
    <property type="protein sequence ID" value="NDW21588.1"/>
    <property type="molecule type" value="Genomic_DNA"/>
</dbReference>
<dbReference type="AlphaFoldDB" id="A0A6L9MTR4"/>
<evidence type="ECO:0000313" key="1">
    <source>
        <dbReference type="EMBL" id="NDW21588.1"/>
    </source>
</evidence>
<protein>
    <submittedName>
        <fullName evidence="1">Uncharacterized protein</fullName>
    </submittedName>
</protein>
<accession>A0A6L9MTR4</accession>
<sequence length="78" mass="8693">MTRLNDDIFYELMPDSSGIVFFDSPSGETIFSSDSSTKDIDIVNNSIDWKKTENAAKSNAALENFLLQLENSGILIRT</sequence>
<proteinExistence type="predicted"/>
<dbReference type="Proteomes" id="UP000478837">
    <property type="component" value="Unassembled WGS sequence"/>
</dbReference>
<evidence type="ECO:0000313" key="2">
    <source>
        <dbReference type="Proteomes" id="UP000478837"/>
    </source>
</evidence>
<organism evidence="1 2">
    <name type="scientific">Alteromonas hispanica</name>
    <dbReference type="NCBI Taxonomy" id="315421"/>
    <lineage>
        <taxon>Bacteria</taxon>
        <taxon>Pseudomonadati</taxon>
        <taxon>Pseudomonadota</taxon>
        <taxon>Gammaproteobacteria</taxon>
        <taxon>Alteromonadales</taxon>
        <taxon>Alteromonadaceae</taxon>
        <taxon>Alteromonas/Salinimonas group</taxon>
        <taxon>Alteromonas</taxon>
    </lineage>
</organism>
<gene>
    <name evidence="1" type="ORF">GTW09_08675</name>
</gene>
<comment type="caution">
    <text evidence="1">The sequence shown here is derived from an EMBL/GenBank/DDBJ whole genome shotgun (WGS) entry which is preliminary data.</text>
</comment>
<name>A0A6L9MTR4_9ALTE</name>
<reference evidence="1 2" key="1">
    <citation type="submission" date="2020-01" db="EMBL/GenBank/DDBJ databases">
        <title>Genomes of bacteria type strains.</title>
        <authorList>
            <person name="Chen J."/>
            <person name="Zhu S."/>
            <person name="Yang J."/>
        </authorList>
    </citation>
    <scope>NUCLEOTIDE SEQUENCE [LARGE SCALE GENOMIC DNA]</scope>
    <source>
        <strain evidence="1 2">LMG 22958</strain>
    </source>
</reference>
<keyword evidence="2" id="KW-1185">Reference proteome</keyword>
<dbReference type="RefSeq" id="WP_163111551.1">
    <property type="nucleotide sequence ID" value="NZ_JAAAWP010000004.1"/>
</dbReference>